<gene>
    <name evidence="2" type="ORF">GCM10008983_25470</name>
</gene>
<keyword evidence="1" id="KW-0812">Transmembrane</keyword>
<dbReference type="PANTHER" id="PTHR37309:SF1">
    <property type="entry name" value="SLR0284 PROTEIN"/>
    <property type="match status" value="1"/>
</dbReference>
<dbReference type="Pfam" id="PF04020">
    <property type="entry name" value="Phage_holin_4_2"/>
    <property type="match status" value="1"/>
</dbReference>
<accession>A0ABN0ZG23</accession>
<feature type="transmembrane region" description="Helical" evidence="1">
    <location>
        <begin position="89"/>
        <end position="109"/>
    </location>
</feature>
<dbReference type="InterPro" id="IPR007165">
    <property type="entry name" value="Phage_holin_4_2"/>
</dbReference>
<sequence length="118" mass="12658">MLMRWAISVVLNAIALTAAAWLFTGFYLEGFGTALLASVILGILNTIVRPILVILTMPITLLSLGLFLFVVNAVTLMITQGVMDESFSIAGFGTAVMAAVILAIINMILSRLVKDRLT</sequence>
<feature type="transmembrane region" description="Helical" evidence="1">
    <location>
        <begin position="30"/>
        <end position="48"/>
    </location>
</feature>
<organism evidence="2 3">
    <name type="scientific">Lentibacillus halophilus</name>
    <dbReference type="NCBI Taxonomy" id="295065"/>
    <lineage>
        <taxon>Bacteria</taxon>
        <taxon>Bacillati</taxon>
        <taxon>Bacillota</taxon>
        <taxon>Bacilli</taxon>
        <taxon>Bacillales</taxon>
        <taxon>Bacillaceae</taxon>
        <taxon>Lentibacillus</taxon>
    </lineage>
</organism>
<comment type="caution">
    <text evidence="2">The sequence shown here is derived from an EMBL/GenBank/DDBJ whole genome shotgun (WGS) entry which is preliminary data.</text>
</comment>
<dbReference type="EMBL" id="BAAADM010000055">
    <property type="protein sequence ID" value="GAA0446509.1"/>
    <property type="molecule type" value="Genomic_DNA"/>
</dbReference>
<dbReference type="RefSeq" id="WP_343753817.1">
    <property type="nucleotide sequence ID" value="NZ_BAAADM010000055.1"/>
</dbReference>
<keyword evidence="3" id="KW-1185">Reference proteome</keyword>
<keyword evidence="1" id="KW-1133">Transmembrane helix</keyword>
<reference evidence="2 3" key="1">
    <citation type="journal article" date="2019" name="Int. J. Syst. Evol. Microbiol.">
        <title>The Global Catalogue of Microorganisms (GCM) 10K type strain sequencing project: providing services to taxonomists for standard genome sequencing and annotation.</title>
        <authorList>
            <consortium name="The Broad Institute Genomics Platform"/>
            <consortium name="The Broad Institute Genome Sequencing Center for Infectious Disease"/>
            <person name="Wu L."/>
            <person name="Ma J."/>
        </authorList>
    </citation>
    <scope>NUCLEOTIDE SEQUENCE [LARGE SCALE GENOMIC DNA]</scope>
    <source>
        <strain evidence="2 3">JCM 12149</strain>
    </source>
</reference>
<keyword evidence="1" id="KW-0472">Membrane</keyword>
<feature type="transmembrane region" description="Helical" evidence="1">
    <location>
        <begin position="60"/>
        <end position="83"/>
    </location>
</feature>
<dbReference type="Proteomes" id="UP001501459">
    <property type="component" value="Unassembled WGS sequence"/>
</dbReference>
<protein>
    <submittedName>
        <fullName evidence="2">Phage holin family protein</fullName>
    </submittedName>
</protein>
<dbReference type="PANTHER" id="PTHR37309">
    <property type="entry name" value="SLR0284 PROTEIN"/>
    <property type="match status" value="1"/>
</dbReference>
<evidence type="ECO:0000313" key="3">
    <source>
        <dbReference type="Proteomes" id="UP001501459"/>
    </source>
</evidence>
<name>A0ABN0ZG23_9BACI</name>
<evidence type="ECO:0000313" key="2">
    <source>
        <dbReference type="EMBL" id="GAA0446509.1"/>
    </source>
</evidence>
<proteinExistence type="predicted"/>
<evidence type="ECO:0000256" key="1">
    <source>
        <dbReference type="SAM" id="Phobius"/>
    </source>
</evidence>